<name>A0ABD3GUP5_9MARC</name>
<feature type="signal peptide" evidence="3">
    <location>
        <begin position="1"/>
        <end position="21"/>
    </location>
</feature>
<dbReference type="Proteomes" id="UP001633002">
    <property type="component" value="Unassembled WGS sequence"/>
</dbReference>
<feature type="compositionally biased region" description="Low complexity" evidence="1">
    <location>
        <begin position="170"/>
        <end position="182"/>
    </location>
</feature>
<keyword evidence="2" id="KW-0812">Transmembrane</keyword>
<feature type="compositionally biased region" description="Basic and acidic residues" evidence="1">
    <location>
        <begin position="221"/>
        <end position="235"/>
    </location>
</feature>
<keyword evidence="2" id="KW-1133">Transmembrane helix</keyword>
<accession>A0ABD3GUP5</accession>
<feature type="transmembrane region" description="Helical" evidence="2">
    <location>
        <begin position="341"/>
        <end position="363"/>
    </location>
</feature>
<dbReference type="EMBL" id="JBJQOH010000007">
    <property type="protein sequence ID" value="KAL3681521.1"/>
    <property type="molecule type" value="Genomic_DNA"/>
</dbReference>
<evidence type="ECO:0000313" key="5">
    <source>
        <dbReference type="Proteomes" id="UP001633002"/>
    </source>
</evidence>
<dbReference type="PANTHER" id="PTHR38364:SF1">
    <property type="entry name" value="OS04G0475300 PROTEIN"/>
    <property type="match status" value="1"/>
</dbReference>
<evidence type="ECO:0000256" key="2">
    <source>
        <dbReference type="SAM" id="Phobius"/>
    </source>
</evidence>
<proteinExistence type="predicted"/>
<keyword evidence="2" id="KW-0472">Membrane</keyword>
<feature type="chain" id="PRO_5044755991" evidence="3">
    <location>
        <begin position="22"/>
        <end position="372"/>
    </location>
</feature>
<feature type="region of interest" description="Disordered" evidence="1">
    <location>
        <begin position="157"/>
        <end position="189"/>
    </location>
</feature>
<protein>
    <submittedName>
        <fullName evidence="4">Uncharacterized protein</fullName>
    </submittedName>
</protein>
<dbReference type="AlphaFoldDB" id="A0ABD3GUP5"/>
<evidence type="ECO:0000256" key="1">
    <source>
        <dbReference type="SAM" id="MobiDB-lite"/>
    </source>
</evidence>
<keyword evidence="5" id="KW-1185">Reference proteome</keyword>
<organism evidence="4 5">
    <name type="scientific">Riccia sorocarpa</name>
    <dbReference type="NCBI Taxonomy" id="122646"/>
    <lineage>
        <taxon>Eukaryota</taxon>
        <taxon>Viridiplantae</taxon>
        <taxon>Streptophyta</taxon>
        <taxon>Embryophyta</taxon>
        <taxon>Marchantiophyta</taxon>
        <taxon>Marchantiopsida</taxon>
        <taxon>Marchantiidae</taxon>
        <taxon>Marchantiales</taxon>
        <taxon>Ricciaceae</taxon>
        <taxon>Riccia</taxon>
    </lineage>
</organism>
<feature type="compositionally biased region" description="Polar residues" evidence="1">
    <location>
        <begin position="243"/>
        <end position="253"/>
    </location>
</feature>
<gene>
    <name evidence="4" type="ORF">R1sor_024477</name>
</gene>
<reference evidence="4 5" key="1">
    <citation type="submission" date="2024-09" db="EMBL/GenBank/DDBJ databases">
        <title>Chromosome-scale assembly of Riccia sorocarpa.</title>
        <authorList>
            <person name="Paukszto L."/>
        </authorList>
    </citation>
    <scope>NUCLEOTIDE SEQUENCE [LARGE SCALE GENOMIC DNA]</scope>
    <source>
        <strain evidence="4">LP-2024</strain>
        <tissue evidence="4">Aerial parts of the thallus</tissue>
    </source>
</reference>
<evidence type="ECO:0000256" key="3">
    <source>
        <dbReference type="SAM" id="SignalP"/>
    </source>
</evidence>
<sequence length="372" mass="41377">MWGKYCFVLLLWLLGTALVRSFSQDLEDQGQWHSYSKPLSCKGTIPAHRPEIGARKREFDIFTSRVAGIEGAMESSPKPSPLISDVIEGGKRNFARRFELSSKKLNQLRDNVARNVRTLTGKSDQPSQIMAESSKSSLSVEVRGSTNSATGMLMTWSPGDAGDGQAQETSSAHSISSTSLGSLRPATDEGIPSPHYDLSARIAATSTFDIGSIGTPVMDPKSSEVGKVERLESSWKPELQVQDPPSLSLSSRPENTLPPYIQQQPPLVDLNDVRRFVGNSIIIWRKIRALGLPKTSWENKMPWRQPRTSYLAKGLKCPPEEFSSEKEKHAYYRRARQRGRYLIGPIPIWSFIVADLALLYFLIDNPAGKFLL</sequence>
<feature type="region of interest" description="Disordered" evidence="1">
    <location>
        <begin position="121"/>
        <end position="140"/>
    </location>
</feature>
<dbReference type="PANTHER" id="PTHR38364">
    <property type="entry name" value="OSJNBA0022H21.9 PROTEIN"/>
    <property type="match status" value="1"/>
</dbReference>
<evidence type="ECO:0000313" key="4">
    <source>
        <dbReference type="EMBL" id="KAL3681521.1"/>
    </source>
</evidence>
<feature type="region of interest" description="Disordered" evidence="1">
    <location>
        <begin position="219"/>
        <end position="253"/>
    </location>
</feature>
<keyword evidence="3" id="KW-0732">Signal</keyword>
<comment type="caution">
    <text evidence="4">The sequence shown here is derived from an EMBL/GenBank/DDBJ whole genome shotgun (WGS) entry which is preliminary data.</text>
</comment>